<dbReference type="PANTHER" id="PTHR36838:SF1">
    <property type="entry name" value="SLR1864 PROTEIN"/>
    <property type="match status" value="1"/>
</dbReference>
<comment type="subcellular location">
    <subcellularLocation>
        <location evidence="1">Cell membrane</location>
        <topology evidence="1">Multi-pass membrane protein</topology>
    </subcellularLocation>
</comment>
<feature type="transmembrane region" description="Helical" evidence="8">
    <location>
        <begin position="280"/>
        <end position="302"/>
    </location>
</feature>
<protein>
    <submittedName>
        <fullName evidence="9">AEC family transporter</fullName>
    </submittedName>
</protein>
<keyword evidence="5 8" id="KW-0812">Transmembrane</keyword>
<feature type="transmembrane region" description="Helical" evidence="8">
    <location>
        <begin position="250"/>
        <end position="268"/>
    </location>
</feature>
<comment type="caution">
    <text evidence="9">The sequence shown here is derived from an EMBL/GenBank/DDBJ whole genome shotgun (WGS) entry which is preliminary data.</text>
</comment>
<keyword evidence="4" id="KW-1003">Cell membrane</keyword>
<evidence type="ECO:0000256" key="4">
    <source>
        <dbReference type="ARBA" id="ARBA00022475"/>
    </source>
</evidence>
<gene>
    <name evidence="9" type="ORF">IAA21_02390</name>
</gene>
<keyword evidence="6 8" id="KW-1133">Transmembrane helix</keyword>
<sequence>MSAGIVLQQMVIIFLLIMTGYIAYKKGIVQDKAAKGISALVVNICNPALLVRSAFDHDASITYDKLFYAVLGGAILYAVLFLASWLLPKALKIEEKWRKHYSMMCLFGNTGFIGIPLVSAVFGEHAVIYVAVFNAYFNLIFYTYGIWLADGGKNSFSFKNFLNVGNLAIVLTIVIFAFQIQLPEVLTSTVNYMADTTTFLAMVVIGISLARTDLKSILSGGKMYGFIALKFLLLPIAVSFLLRLVIKDEVVYGVTILMAAVPVGNLPLMRVEETGGDGTMLSKGIILSTVLSLVTIPVVTLFV</sequence>
<evidence type="ECO:0000256" key="6">
    <source>
        <dbReference type="ARBA" id="ARBA00022989"/>
    </source>
</evidence>
<dbReference type="Proteomes" id="UP000824041">
    <property type="component" value="Unassembled WGS sequence"/>
</dbReference>
<reference evidence="9" key="1">
    <citation type="journal article" date="2021" name="PeerJ">
        <title>Extensive microbial diversity within the chicken gut microbiome revealed by metagenomics and culture.</title>
        <authorList>
            <person name="Gilroy R."/>
            <person name="Ravi A."/>
            <person name="Getino M."/>
            <person name="Pursley I."/>
            <person name="Horton D.L."/>
            <person name="Alikhan N.F."/>
            <person name="Baker D."/>
            <person name="Gharbi K."/>
            <person name="Hall N."/>
            <person name="Watson M."/>
            <person name="Adriaenssens E.M."/>
            <person name="Foster-Nyarko E."/>
            <person name="Jarju S."/>
            <person name="Secka A."/>
            <person name="Antonio M."/>
            <person name="Oren A."/>
            <person name="Chaudhuri R.R."/>
            <person name="La Ragione R."/>
            <person name="Hildebrand F."/>
            <person name="Pallen M.J."/>
        </authorList>
    </citation>
    <scope>NUCLEOTIDE SEQUENCE</scope>
    <source>
        <strain evidence="9">14324</strain>
    </source>
</reference>
<comment type="similarity">
    <text evidence="2">Belongs to the auxin efflux carrier (TC 2.A.69) family.</text>
</comment>
<dbReference type="Pfam" id="PF03547">
    <property type="entry name" value="Mem_trans"/>
    <property type="match status" value="2"/>
</dbReference>
<dbReference type="GO" id="GO:0055085">
    <property type="term" value="P:transmembrane transport"/>
    <property type="evidence" value="ECO:0007669"/>
    <property type="project" value="InterPro"/>
</dbReference>
<feature type="transmembrane region" description="Helical" evidence="8">
    <location>
        <begin position="192"/>
        <end position="211"/>
    </location>
</feature>
<accession>A0A9D2DRA4</accession>
<feature type="transmembrane region" description="Helical" evidence="8">
    <location>
        <begin position="36"/>
        <end position="55"/>
    </location>
</feature>
<reference evidence="9" key="2">
    <citation type="submission" date="2021-04" db="EMBL/GenBank/DDBJ databases">
        <authorList>
            <person name="Gilroy R."/>
        </authorList>
    </citation>
    <scope>NUCLEOTIDE SEQUENCE</scope>
    <source>
        <strain evidence="9">14324</strain>
    </source>
</reference>
<feature type="transmembrane region" description="Helical" evidence="8">
    <location>
        <begin position="100"/>
        <end position="122"/>
    </location>
</feature>
<evidence type="ECO:0000256" key="3">
    <source>
        <dbReference type="ARBA" id="ARBA00022448"/>
    </source>
</evidence>
<feature type="transmembrane region" description="Helical" evidence="8">
    <location>
        <begin position="161"/>
        <end position="180"/>
    </location>
</feature>
<dbReference type="EMBL" id="DXBU01000028">
    <property type="protein sequence ID" value="HIZ21635.1"/>
    <property type="molecule type" value="Genomic_DNA"/>
</dbReference>
<evidence type="ECO:0000313" key="9">
    <source>
        <dbReference type="EMBL" id="HIZ21635.1"/>
    </source>
</evidence>
<name>A0A9D2DRA4_9FIRM</name>
<dbReference type="InterPro" id="IPR038770">
    <property type="entry name" value="Na+/solute_symporter_sf"/>
</dbReference>
<keyword evidence="7 8" id="KW-0472">Membrane</keyword>
<evidence type="ECO:0000256" key="2">
    <source>
        <dbReference type="ARBA" id="ARBA00010145"/>
    </source>
</evidence>
<proteinExistence type="inferred from homology"/>
<feature type="transmembrane region" description="Helical" evidence="8">
    <location>
        <begin position="6"/>
        <end position="24"/>
    </location>
</feature>
<evidence type="ECO:0000256" key="7">
    <source>
        <dbReference type="ARBA" id="ARBA00023136"/>
    </source>
</evidence>
<organism evidence="9 10">
    <name type="scientific">Candidatus Blautia faecigallinarum</name>
    <dbReference type="NCBI Taxonomy" id="2838488"/>
    <lineage>
        <taxon>Bacteria</taxon>
        <taxon>Bacillati</taxon>
        <taxon>Bacillota</taxon>
        <taxon>Clostridia</taxon>
        <taxon>Lachnospirales</taxon>
        <taxon>Lachnospiraceae</taxon>
        <taxon>Blautia</taxon>
    </lineage>
</organism>
<feature type="transmembrane region" description="Helical" evidence="8">
    <location>
        <begin position="223"/>
        <end position="244"/>
    </location>
</feature>
<evidence type="ECO:0000313" key="10">
    <source>
        <dbReference type="Proteomes" id="UP000824041"/>
    </source>
</evidence>
<feature type="transmembrane region" description="Helical" evidence="8">
    <location>
        <begin position="128"/>
        <end position="149"/>
    </location>
</feature>
<evidence type="ECO:0000256" key="8">
    <source>
        <dbReference type="SAM" id="Phobius"/>
    </source>
</evidence>
<dbReference type="Gene3D" id="1.20.1530.20">
    <property type="match status" value="2"/>
</dbReference>
<evidence type="ECO:0000256" key="1">
    <source>
        <dbReference type="ARBA" id="ARBA00004651"/>
    </source>
</evidence>
<dbReference type="InterPro" id="IPR004776">
    <property type="entry name" value="Mem_transp_PIN-like"/>
</dbReference>
<dbReference type="GO" id="GO:0005886">
    <property type="term" value="C:plasma membrane"/>
    <property type="evidence" value="ECO:0007669"/>
    <property type="project" value="UniProtKB-SubCell"/>
</dbReference>
<dbReference type="AlphaFoldDB" id="A0A9D2DRA4"/>
<feature type="transmembrane region" description="Helical" evidence="8">
    <location>
        <begin position="67"/>
        <end position="88"/>
    </location>
</feature>
<evidence type="ECO:0000256" key="5">
    <source>
        <dbReference type="ARBA" id="ARBA00022692"/>
    </source>
</evidence>
<keyword evidence="3" id="KW-0813">Transport</keyword>
<dbReference type="PANTHER" id="PTHR36838">
    <property type="entry name" value="AUXIN EFFLUX CARRIER FAMILY PROTEIN"/>
    <property type="match status" value="1"/>
</dbReference>